<gene>
    <name evidence="2" type="ORF">EFD55_28770</name>
    <name evidence="1" type="ORF">FHS26_006045</name>
</gene>
<organism evidence="2 3">
    <name type="scientific">Rhizobium pisi</name>
    <dbReference type="NCBI Taxonomy" id="574561"/>
    <lineage>
        <taxon>Bacteria</taxon>
        <taxon>Pseudomonadati</taxon>
        <taxon>Pseudomonadota</taxon>
        <taxon>Alphaproteobacteria</taxon>
        <taxon>Hyphomicrobiales</taxon>
        <taxon>Rhizobiaceae</taxon>
        <taxon>Rhizobium/Agrobacterium group</taxon>
        <taxon>Rhizobium</taxon>
    </lineage>
</organism>
<sequence>MQRFTDLSEIDWIKHGIAKASPETLGTVSRLIPPIYPAYVKIFHPLYEDLTVEDMQLTWHEHAMRFSQPTSGEQQDLEATILSSSTMVYGGPTPDSQLIPLRWRALCSALRIPYAPTLSVWSFTRHFGGGSWPKRLIGPDEGTLAPIERDALISVLRRHTPAGPCFFHFWLLATEDMEDLVFRGTLDEAAAFPDDVPGVRLTPTHWFPEDRSWLVCSDYDLTFTLVGGSESLVQDLMDSQVLECVRVHPGTRIDSHADVPEPSG</sequence>
<name>A0A3R9BM79_9HYPH</name>
<reference evidence="2 3" key="1">
    <citation type="submission" date="2018-11" db="EMBL/GenBank/DDBJ databases">
        <authorList>
            <person name="Huo Y."/>
        </authorList>
    </citation>
    <scope>NUCLEOTIDE SEQUENCE [LARGE SCALE GENOMIC DNA]</scope>
    <source>
        <strain evidence="2 3">DSM 30132</strain>
    </source>
</reference>
<evidence type="ECO:0000313" key="4">
    <source>
        <dbReference type="Proteomes" id="UP000518315"/>
    </source>
</evidence>
<proteinExistence type="predicted"/>
<dbReference type="OrthoDB" id="2426596at2"/>
<evidence type="ECO:0008006" key="5">
    <source>
        <dbReference type="Google" id="ProtNLM"/>
    </source>
</evidence>
<accession>A0A3R9BM79</accession>
<dbReference type="RefSeq" id="WP_125849830.1">
    <property type="nucleotide sequence ID" value="NZ_JACHXH010000030.1"/>
</dbReference>
<protein>
    <recommendedName>
        <fullName evidence="5">DUF2711 family protein</fullName>
    </recommendedName>
</protein>
<evidence type="ECO:0000313" key="3">
    <source>
        <dbReference type="Proteomes" id="UP000277279"/>
    </source>
</evidence>
<dbReference type="Proteomes" id="UP000277279">
    <property type="component" value="Unassembled WGS sequence"/>
</dbReference>
<dbReference type="EMBL" id="RJJT01000028">
    <property type="protein sequence ID" value="RSB63481.1"/>
    <property type="molecule type" value="Genomic_DNA"/>
</dbReference>
<comment type="caution">
    <text evidence="2">The sequence shown here is derived from an EMBL/GenBank/DDBJ whole genome shotgun (WGS) entry which is preliminary data.</text>
</comment>
<evidence type="ECO:0000313" key="1">
    <source>
        <dbReference type="EMBL" id="MBB3138267.1"/>
    </source>
</evidence>
<dbReference type="AlphaFoldDB" id="A0A3R9BM79"/>
<dbReference type="EMBL" id="JACHXH010000030">
    <property type="protein sequence ID" value="MBB3138267.1"/>
    <property type="molecule type" value="Genomic_DNA"/>
</dbReference>
<keyword evidence="4" id="KW-1185">Reference proteome</keyword>
<evidence type="ECO:0000313" key="2">
    <source>
        <dbReference type="EMBL" id="RSB63481.1"/>
    </source>
</evidence>
<dbReference type="Proteomes" id="UP000518315">
    <property type="component" value="Unassembled WGS sequence"/>
</dbReference>
<reference evidence="1 4" key="2">
    <citation type="submission" date="2020-08" db="EMBL/GenBank/DDBJ databases">
        <title>Genomic Encyclopedia of Type Strains, Phase III (KMG-III): the genomes of soil and plant-associated and newly described type strains.</title>
        <authorList>
            <person name="Whitman W."/>
        </authorList>
    </citation>
    <scope>NUCLEOTIDE SEQUENCE [LARGE SCALE GENOMIC DNA]</scope>
    <source>
        <strain evidence="1 4">CECT 4113</strain>
    </source>
</reference>